<comment type="caution">
    <text evidence="3">The sequence shown here is derived from an EMBL/GenBank/DDBJ whole genome shotgun (WGS) entry which is preliminary data.</text>
</comment>
<sequence>MLHSPLLQSLLVLPVWPPVPHSNGLPPGAGQTQYIPRDSATVKPSKSYQKILKNAKSVPTGDRFGRGDLIMRVWGVYWRDILRLPSSDMSSDKEVVILEDIPISVAYPNYTGIYRESGLPNQAGSSTGPGNWGDNGGAIGLGGGSQFLEGLYKKGYTQSKVFGVSFGGPGNDGNLVLDGVDLGKFSGPLELIPSVVASPGRDNWGLGSYEGYRVWLEFIEFSDGMPTANVTPTMGSHTPTPNARKPMMNNQTPTPDNRTPVRDVNTPPSSQIRPANTHRYNASRIPVGLETFNSLTYLPSHLFEAMWANLTQLWPSFSQHRDRESTPRGRVPCKWLDEPYSKAKFTFGFKVDDSDDMIRLEVPVTNLIYVWSSRLESPRVNHCHLGVVEEDVGDASLGTEVLKAGYWVFDAETRKVRVAKGEDCGSKVERWGKGKERKVGGCGGGGGWGM</sequence>
<evidence type="ECO:0000256" key="2">
    <source>
        <dbReference type="SAM" id="SignalP"/>
    </source>
</evidence>
<evidence type="ECO:0000313" key="4">
    <source>
        <dbReference type="Proteomes" id="UP001172159"/>
    </source>
</evidence>
<feature type="chain" id="PRO_5041350963" description="Peptidase A1 domain-containing protein" evidence="2">
    <location>
        <begin position="23"/>
        <end position="450"/>
    </location>
</feature>
<organism evidence="3 4">
    <name type="scientific">Apiosordaria backusii</name>
    <dbReference type="NCBI Taxonomy" id="314023"/>
    <lineage>
        <taxon>Eukaryota</taxon>
        <taxon>Fungi</taxon>
        <taxon>Dikarya</taxon>
        <taxon>Ascomycota</taxon>
        <taxon>Pezizomycotina</taxon>
        <taxon>Sordariomycetes</taxon>
        <taxon>Sordariomycetidae</taxon>
        <taxon>Sordariales</taxon>
        <taxon>Lasiosphaeriaceae</taxon>
        <taxon>Apiosordaria</taxon>
    </lineage>
</organism>
<evidence type="ECO:0008006" key="5">
    <source>
        <dbReference type="Google" id="ProtNLM"/>
    </source>
</evidence>
<feature type="compositionally biased region" description="Polar residues" evidence="1">
    <location>
        <begin position="266"/>
        <end position="276"/>
    </location>
</feature>
<dbReference type="Gene3D" id="2.40.70.10">
    <property type="entry name" value="Acid Proteases"/>
    <property type="match status" value="1"/>
</dbReference>
<feature type="compositionally biased region" description="Polar residues" evidence="1">
    <location>
        <begin position="248"/>
        <end position="257"/>
    </location>
</feature>
<keyword evidence="2" id="KW-0732">Signal</keyword>
<dbReference type="SUPFAM" id="SSF50630">
    <property type="entry name" value="Acid proteases"/>
    <property type="match status" value="1"/>
</dbReference>
<dbReference type="EMBL" id="JAUKTV010000013">
    <property type="protein sequence ID" value="KAK0718898.1"/>
    <property type="molecule type" value="Genomic_DNA"/>
</dbReference>
<evidence type="ECO:0000256" key="1">
    <source>
        <dbReference type="SAM" id="MobiDB-lite"/>
    </source>
</evidence>
<feature type="compositionally biased region" description="Polar residues" evidence="1">
    <location>
        <begin position="229"/>
        <end position="241"/>
    </location>
</feature>
<dbReference type="AlphaFoldDB" id="A0AA40AN41"/>
<gene>
    <name evidence="3" type="ORF">B0T21DRAFT_351681</name>
</gene>
<feature type="signal peptide" evidence="2">
    <location>
        <begin position="1"/>
        <end position="22"/>
    </location>
</feature>
<name>A0AA40AN41_9PEZI</name>
<evidence type="ECO:0000313" key="3">
    <source>
        <dbReference type="EMBL" id="KAK0718898.1"/>
    </source>
</evidence>
<keyword evidence="4" id="KW-1185">Reference proteome</keyword>
<protein>
    <recommendedName>
        <fullName evidence="5">Peptidase A1 domain-containing protein</fullName>
    </recommendedName>
</protein>
<proteinExistence type="predicted"/>
<dbReference type="InterPro" id="IPR021109">
    <property type="entry name" value="Peptidase_aspartic_dom_sf"/>
</dbReference>
<reference evidence="3" key="1">
    <citation type="submission" date="2023-06" db="EMBL/GenBank/DDBJ databases">
        <title>Genome-scale phylogeny and comparative genomics of the fungal order Sordariales.</title>
        <authorList>
            <consortium name="Lawrence Berkeley National Laboratory"/>
            <person name="Hensen N."/>
            <person name="Bonometti L."/>
            <person name="Westerberg I."/>
            <person name="Brannstrom I.O."/>
            <person name="Guillou S."/>
            <person name="Cros-Aarteil S."/>
            <person name="Calhoun S."/>
            <person name="Haridas S."/>
            <person name="Kuo A."/>
            <person name="Mondo S."/>
            <person name="Pangilinan J."/>
            <person name="Riley R."/>
            <person name="Labutti K."/>
            <person name="Andreopoulos B."/>
            <person name="Lipzen A."/>
            <person name="Chen C."/>
            <person name="Yanf M."/>
            <person name="Daum C."/>
            <person name="Ng V."/>
            <person name="Clum A."/>
            <person name="Steindorff A."/>
            <person name="Ohm R."/>
            <person name="Martin F."/>
            <person name="Silar P."/>
            <person name="Natvig D."/>
            <person name="Lalanne C."/>
            <person name="Gautier V."/>
            <person name="Ament-Velasquez S.L."/>
            <person name="Kruys A."/>
            <person name="Hutchinson M.I."/>
            <person name="Powell A.J."/>
            <person name="Barry K."/>
            <person name="Miller A.N."/>
            <person name="Grigoriev I.V."/>
            <person name="Debuchy R."/>
            <person name="Gladieux P."/>
            <person name="Thoren M.H."/>
            <person name="Johannesson H."/>
        </authorList>
    </citation>
    <scope>NUCLEOTIDE SEQUENCE</scope>
    <source>
        <strain evidence="3">CBS 540.89</strain>
    </source>
</reference>
<feature type="region of interest" description="Disordered" evidence="1">
    <location>
        <begin position="229"/>
        <end position="276"/>
    </location>
</feature>
<dbReference type="Proteomes" id="UP001172159">
    <property type="component" value="Unassembled WGS sequence"/>
</dbReference>
<accession>A0AA40AN41</accession>